<dbReference type="RefSeq" id="YP_010780171.1">
    <property type="nucleotide sequence ID" value="NC_075038.1"/>
</dbReference>
<reference evidence="1" key="1">
    <citation type="submission" date="2017-06" db="EMBL/GenBank/DDBJ databases">
        <authorList>
            <person name="Assis F.L."/>
            <person name="Abrahao J.S."/>
            <person name="Silva L."/>
            <person name="Khalil J.B."/>
            <person name="Rodrigues R."/>
            <person name="Silva L.S."/>
            <person name="Boratto P."/>
            <person name="Andrade M."/>
            <person name="Kroon E.G."/>
            <person name="Ribeiro B."/>
            <person name="Bergier I."/>
            <person name="Seligmann H."/>
            <person name="Ghigo E."/>
            <person name="Colson P."/>
            <person name="Levasseur A."/>
            <person name="Raoult D."/>
            <person name="Scola B.L."/>
        </authorList>
    </citation>
    <scope>NUCLEOTIDE SEQUENCE</scope>
    <source>
        <strain evidence="1">Deep ocean</strain>
    </source>
</reference>
<dbReference type="InterPro" id="IPR036770">
    <property type="entry name" value="Ankyrin_rpt-contain_sf"/>
</dbReference>
<dbReference type="SMART" id="SM00248">
    <property type="entry name" value="ANK"/>
    <property type="match status" value="4"/>
</dbReference>
<proteinExistence type="predicted"/>
<dbReference type="KEGG" id="vg:80516862"/>
<protein>
    <submittedName>
        <fullName evidence="1">Repeat protein</fullName>
    </submittedName>
</protein>
<reference evidence="1" key="2">
    <citation type="journal article" date="2018" name="Nat. Commun.">
        <title>Tailed giant Tupanvirus possesses the most complete translational apparatus of the known virosphere.</title>
        <authorList>
            <person name="Abrahao J."/>
            <person name="Silva L."/>
            <person name="Silva L.S."/>
            <person name="Khalil J.Y.B."/>
            <person name="Rodrigues R."/>
            <person name="Arantes T."/>
            <person name="Assis F."/>
            <person name="Boratto P."/>
            <person name="Andrade M."/>
            <person name="Kroon E.G."/>
            <person name="Ribeiro B."/>
            <person name="Bergier I."/>
            <person name="Seligmann H."/>
            <person name="Ghigo E."/>
            <person name="Colson P."/>
            <person name="Levasseur A."/>
            <person name="Kroemer G."/>
            <person name="Raoult D."/>
            <person name="La Scola B."/>
        </authorList>
    </citation>
    <scope>NUCLEOTIDE SEQUENCE [LARGE SCALE GENOMIC DNA]</scope>
    <source>
        <strain evidence="1">Deep ocean</strain>
    </source>
</reference>
<accession>A0A6N1NJZ0</accession>
<dbReference type="EMBL" id="MF405918">
    <property type="protein sequence ID" value="QKU33567.1"/>
    <property type="molecule type" value="Genomic_DNA"/>
</dbReference>
<dbReference type="InterPro" id="IPR002110">
    <property type="entry name" value="Ankyrin_rpt"/>
</dbReference>
<sequence length="310" mass="35778">MSVRFKIDLDYENIIDVINLLDQRNINIDFDQNKLFTNLIQEKMFDEISFFIDRGTDIKCFLELCSEEDKEVVTFLIENNADALENPGEFLVDLINTENFDSAKLMIDSHRGPLLDLVNFSSGKPLRTAVRKGNSEIISHLFLCGAKVKKCDIDPIIDALVFGKSDLIPLLLEHGSNLVNIMPEHLEMCLRKNYKLSVNYIYHKMIANQLPYFKNADLTSCFITAANSGNYDILKYFIENGNINIDDNIYFELKRHIKNTWVLHYLELARKVCHNKKSYKSKKYDSDDSQSDDESFVSIKKSKAGVKFKN</sequence>
<name>A0A6N1NJZ0_9VIRU</name>
<dbReference type="SUPFAM" id="SSF48403">
    <property type="entry name" value="Ankyrin repeat"/>
    <property type="match status" value="1"/>
</dbReference>
<evidence type="ECO:0000313" key="1">
    <source>
        <dbReference type="EMBL" id="QKU33567.1"/>
    </source>
</evidence>
<organism evidence="1">
    <name type="scientific">Tupanvirus deep ocean</name>
    <dbReference type="NCBI Taxonomy" id="2126984"/>
    <lineage>
        <taxon>Viruses</taxon>
        <taxon>Varidnaviria</taxon>
        <taxon>Bamfordvirae</taxon>
        <taxon>Nucleocytoviricota</taxon>
        <taxon>Megaviricetes</taxon>
        <taxon>Imitervirales</taxon>
        <taxon>Mimiviridae</taxon>
        <taxon>Megamimivirinae</taxon>
        <taxon>Tupanvirus</taxon>
        <taxon>Tupanvirus altamarinense</taxon>
    </lineage>
</organism>
<dbReference type="Gene3D" id="1.25.40.20">
    <property type="entry name" value="Ankyrin repeat-containing domain"/>
    <property type="match status" value="1"/>
</dbReference>
<dbReference type="GeneID" id="80516862"/>